<proteinExistence type="predicted"/>
<dbReference type="Proteomes" id="UP000306409">
    <property type="component" value="Chromosome"/>
</dbReference>
<reference evidence="1 2" key="1">
    <citation type="submission" date="2020-09" db="EMBL/GenBank/DDBJ databases">
        <title>Characterization and genome sequencing of Ruminiclostridium sp. nov. MA18.</title>
        <authorList>
            <person name="Rettenmaier R."/>
            <person name="Kowollik M.-L."/>
            <person name="Liebl W."/>
            <person name="Zverlov V."/>
        </authorList>
    </citation>
    <scope>NUCLEOTIDE SEQUENCE [LARGE SCALE GENOMIC DNA]</scope>
    <source>
        <strain evidence="1 2">MA18</strain>
    </source>
</reference>
<dbReference type="KEGG" id="rher:EHE19_014605"/>
<accession>A0A7H1VL39</accession>
<evidence type="ECO:0000313" key="1">
    <source>
        <dbReference type="EMBL" id="QNU66101.1"/>
    </source>
</evidence>
<dbReference type="AlphaFoldDB" id="A0A7H1VL39"/>
<name>A0A7H1VL39_9FIRM</name>
<gene>
    <name evidence="1" type="ORF">EHE19_014605</name>
</gene>
<evidence type="ECO:0000313" key="2">
    <source>
        <dbReference type="Proteomes" id="UP000306409"/>
    </source>
</evidence>
<protein>
    <submittedName>
        <fullName evidence="1">Uncharacterized protein</fullName>
    </submittedName>
</protein>
<sequence>MNQENKPEKELYEFPEEDIKRAYRPIEQLVVFFDNQYLYGHRNNSRKLFNGF</sequence>
<dbReference type="EMBL" id="CP061336">
    <property type="protein sequence ID" value="QNU66101.1"/>
    <property type="molecule type" value="Genomic_DNA"/>
</dbReference>
<dbReference type="RefSeq" id="WP_171003526.1">
    <property type="nucleotide sequence ID" value="NZ_CP061336.1"/>
</dbReference>
<keyword evidence="2" id="KW-1185">Reference proteome</keyword>
<organism evidence="1 2">
    <name type="scientific">Ruminiclostridium herbifermentans</name>
    <dbReference type="NCBI Taxonomy" id="2488810"/>
    <lineage>
        <taxon>Bacteria</taxon>
        <taxon>Bacillati</taxon>
        <taxon>Bacillota</taxon>
        <taxon>Clostridia</taxon>
        <taxon>Eubacteriales</taxon>
        <taxon>Oscillospiraceae</taxon>
        <taxon>Ruminiclostridium</taxon>
    </lineage>
</organism>